<feature type="region of interest" description="Disordered" evidence="1">
    <location>
        <begin position="197"/>
        <end position="231"/>
    </location>
</feature>
<name>A0ABN8LD21_9CNID</name>
<keyword evidence="3" id="KW-1185">Reference proteome</keyword>
<reference evidence="2 3" key="1">
    <citation type="submission" date="2022-05" db="EMBL/GenBank/DDBJ databases">
        <authorList>
            <consortium name="Genoscope - CEA"/>
            <person name="William W."/>
        </authorList>
    </citation>
    <scope>NUCLEOTIDE SEQUENCE [LARGE SCALE GENOMIC DNA]</scope>
</reference>
<gene>
    <name evidence="2" type="ORF">PEVE_00010037</name>
</gene>
<organism evidence="2 3">
    <name type="scientific">Porites evermanni</name>
    <dbReference type="NCBI Taxonomy" id="104178"/>
    <lineage>
        <taxon>Eukaryota</taxon>
        <taxon>Metazoa</taxon>
        <taxon>Cnidaria</taxon>
        <taxon>Anthozoa</taxon>
        <taxon>Hexacorallia</taxon>
        <taxon>Scleractinia</taxon>
        <taxon>Fungiina</taxon>
        <taxon>Poritidae</taxon>
        <taxon>Porites</taxon>
    </lineage>
</organism>
<feature type="compositionally biased region" description="Polar residues" evidence="1">
    <location>
        <begin position="205"/>
        <end position="223"/>
    </location>
</feature>
<accession>A0ABN8LD21</accession>
<comment type="caution">
    <text evidence="2">The sequence shown here is derived from an EMBL/GenBank/DDBJ whole genome shotgun (WGS) entry which is preliminary data.</text>
</comment>
<sequence length="231" mass="25849">MGKSTGDEASTLYLETKLSLLNEIVKNTPQNTSREINRVLDEDAYIYRARTSSQDSRQDSSQDFEPFTFPPFSPPAGHMTIEKTKSWVESRLEVLARVQAGVLARILALMLVYLVLDDIFTYLQETLGSREKPLQKTREEGGKNRETWVSETMFTFAESGAISHTNTMATLDSTSGWNSSFTTELFWSESADLKSIASSEEKSGQQESTEQRPSFSTTKTTPSARKRGTGD</sequence>
<protein>
    <submittedName>
        <fullName evidence="2">Uncharacterized protein</fullName>
    </submittedName>
</protein>
<evidence type="ECO:0000256" key="1">
    <source>
        <dbReference type="SAM" id="MobiDB-lite"/>
    </source>
</evidence>
<evidence type="ECO:0000313" key="3">
    <source>
        <dbReference type="Proteomes" id="UP001159427"/>
    </source>
</evidence>
<dbReference type="Proteomes" id="UP001159427">
    <property type="component" value="Unassembled WGS sequence"/>
</dbReference>
<evidence type="ECO:0000313" key="2">
    <source>
        <dbReference type="EMBL" id="CAH3014973.1"/>
    </source>
</evidence>
<proteinExistence type="predicted"/>
<dbReference type="EMBL" id="CALNXI010000017">
    <property type="protein sequence ID" value="CAH3014973.1"/>
    <property type="molecule type" value="Genomic_DNA"/>
</dbReference>